<feature type="compositionally biased region" description="Gly residues" evidence="1">
    <location>
        <begin position="44"/>
        <end position="54"/>
    </location>
</feature>
<dbReference type="GO" id="GO:0005524">
    <property type="term" value="F:ATP binding"/>
    <property type="evidence" value="ECO:0007669"/>
    <property type="project" value="UniProtKB-KW"/>
</dbReference>
<sequence length="335" mass="33756">GPGFGPTYTGAGDHRTDQVLPGGRAAPVGAGPRVGGRLVHDWTGRGGRGGGGVGQRQEHDRPPRRPPDAADLGDDQAQRPGRAGVGAEAALAGLQGEGPDGLPGPVRLAEPRPLDWAPPRPAAQDPRQGAREGRDAGQDPRAAGDGRAQPAGGLRPQVPARALGRAAAAGRDRAGAGGGPGPAAGRRADLDAGRLDPDGRPQPDGAAEGGAGAQLSLHHPRPGERAVHRRPDARHVRRADGGGRAERGAGLGAGPPVHQAAAVGGAEPGRGADQDQRPRRGAVAGEPAPRLPLRLPLPGRDGRLPPGDARHRARHRQALGAVSPVRAGGGHLVPF</sequence>
<keyword evidence="2" id="KW-0067">ATP-binding</keyword>
<reference evidence="2" key="1">
    <citation type="submission" date="2020-02" db="EMBL/GenBank/DDBJ databases">
        <authorList>
            <person name="Meier V. D."/>
        </authorList>
    </citation>
    <scope>NUCLEOTIDE SEQUENCE</scope>
    <source>
        <strain evidence="2">AVDCRST_MAG21</strain>
    </source>
</reference>
<name>A0A6J4MUG3_9ACTN</name>
<feature type="compositionally biased region" description="Low complexity" evidence="1">
    <location>
        <begin position="19"/>
        <end position="37"/>
    </location>
</feature>
<feature type="non-terminal residue" evidence="2">
    <location>
        <position position="1"/>
    </location>
</feature>
<evidence type="ECO:0000313" key="2">
    <source>
        <dbReference type="EMBL" id="CAA9369125.1"/>
    </source>
</evidence>
<dbReference type="AlphaFoldDB" id="A0A6J4MUG3"/>
<accession>A0A6J4MUG3</accession>
<feature type="compositionally biased region" description="Low complexity" evidence="1">
    <location>
        <begin position="85"/>
        <end position="94"/>
    </location>
</feature>
<protein>
    <submittedName>
        <fullName evidence="2">Chitobiose ABC transporter, ATP-binding protein 2</fullName>
    </submittedName>
</protein>
<keyword evidence="2" id="KW-0547">Nucleotide-binding</keyword>
<feature type="compositionally biased region" description="Basic and acidic residues" evidence="1">
    <location>
        <begin position="56"/>
        <end position="68"/>
    </location>
</feature>
<feature type="compositionally biased region" description="Basic and acidic residues" evidence="1">
    <location>
        <begin position="186"/>
        <end position="201"/>
    </location>
</feature>
<dbReference type="EMBL" id="CADCUL010000060">
    <property type="protein sequence ID" value="CAA9369125.1"/>
    <property type="molecule type" value="Genomic_DNA"/>
</dbReference>
<feature type="compositionally biased region" description="Low complexity" evidence="1">
    <location>
        <begin position="160"/>
        <end position="169"/>
    </location>
</feature>
<organism evidence="2">
    <name type="scientific">uncultured Nocardioidaceae bacterium</name>
    <dbReference type="NCBI Taxonomy" id="253824"/>
    <lineage>
        <taxon>Bacteria</taxon>
        <taxon>Bacillati</taxon>
        <taxon>Actinomycetota</taxon>
        <taxon>Actinomycetes</taxon>
        <taxon>Propionibacteriales</taxon>
        <taxon>Nocardioidaceae</taxon>
        <taxon>environmental samples</taxon>
    </lineage>
</organism>
<feature type="compositionally biased region" description="Low complexity" evidence="1">
    <location>
        <begin position="287"/>
        <end position="307"/>
    </location>
</feature>
<feature type="compositionally biased region" description="Basic and acidic residues" evidence="1">
    <location>
        <begin position="128"/>
        <end position="144"/>
    </location>
</feature>
<proteinExistence type="predicted"/>
<feature type="region of interest" description="Disordered" evidence="1">
    <location>
        <begin position="1"/>
        <end position="335"/>
    </location>
</feature>
<gene>
    <name evidence="2" type="ORF">AVDCRST_MAG21-509</name>
</gene>
<evidence type="ECO:0000256" key="1">
    <source>
        <dbReference type="SAM" id="MobiDB-lite"/>
    </source>
</evidence>
<feature type="non-terminal residue" evidence="2">
    <location>
        <position position="335"/>
    </location>
</feature>
<feature type="compositionally biased region" description="Basic and acidic residues" evidence="1">
    <location>
        <begin position="221"/>
        <end position="247"/>
    </location>
</feature>